<feature type="transmembrane region" description="Helical" evidence="1">
    <location>
        <begin position="63"/>
        <end position="86"/>
    </location>
</feature>
<feature type="transmembrane region" description="Helical" evidence="1">
    <location>
        <begin position="133"/>
        <end position="157"/>
    </location>
</feature>
<proteinExistence type="predicted"/>
<dbReference type="Gene3D" id="1.20.950.20">
    <property type="entry name" value="Transmembrane di-heme cytochromes, Chain C"/>
    <property type="match status" value="1"/>
</dbReference>
<feature type="transmembrane region" description="Helical" evidence="1">
    <location>
        <begin position="257"/>
        <end position="278"/>
    </location>
</feature>
<dbReference type="SUPFAM" id="SSF103501">
    <property type="entry name" value="Respiratory nitrate reductase 1 gamma chain"/>
    <property type="match status" value="1"/>
</dbReference>
<protein>
    <submittedName>
        <fullName evidence="2">Uncharacterized protein</fullName>
    </submittedName>
</protein>
<feature type="transmembrane region" description="Helical" evidence="1">
    <location>
        <begin position="34"/>
        <end position="51"/>
    </location>
</feature>
<feature type="transmembrane region" description="Helical" evidence="1">
    <location>
        <begin position="187"/>
        <end position="211"/>
    </location>
</feature>
<accession>A0A455T172</accession>
<keyword evidence="1" id="KW-0812">Transmembrane</keyword>
<keyword evidence="1" id="KW-0472">Membrane</keyword>
<gene>
    <name evidence="2" type="ORF">KTA_03740</name>
</gene>
<name>A0A455T172_9CHLR</name>
<keyword evidence="1" id="KW-1133">Transmembrane helix</keyword>
<dbReference type="InterPro" id="IPR036197">
    <property type="entry name" value="NarG-like_sf"/>
</dbReference>
<evidence type="ECO:0000313" key="2">
    <source>
        <dbReference type="EMBL" id="BBH92175.1"/>
    </source>
</evidence>
<feature type="transmembrane region" description="Helical" evidence="1">
    <location>
        <begin position="223"/>
        <end position="245"/>
    </location>
</feature>
<dbReference type="AlphaFoldDB" id="A0A455T172"/>
<dbReference type="EMBL" id="AP019377">
    <property type="protein sequence ID" value="BBH92175.1"/>
    <property type="molecule type" value="Genomic_DNA"/>
</dbReference>
<sequence>MSQAATQQQHLPEPAHPQTTVTRPRFRLGLRTRCILYGVLAAAVLTGLIALGSRGFHWFDAALIGYVVATIFAVAAVTYKYSFWLARPPTGRYWRRSWRLFFSYENFRRYTSLIPLAILDLFSQQFIRRRGLYRWIMHQCIFWGVLLSCCITFPLTFGWIRMTLTPAGEHLLWFFGFPLFAFRPESILGFLIYHALDITALLLLVGLVLAFHRRFHDLALISIQRFGFDIVPLALLLAIVVSGLALTADSTWLGGAYYWYLSLAHEVFVVLWLISLPFGKFFHLIERPATVGIELYWKTGEGTAMQRCARCGEEFAPARFIADLKKTLLEVGEDYTLRQDSSTTRPEQAMWWQDLCPACKRVARGQATLTALDPEGNRFL</sequence>
<evidence type="ECO:0000256" key="1">
    <source>
        <dbReference type="SAM" id="Phobius"/>
    </source>
</evidence>
<organism evidence="2">
    <name type="scientific">Thermogemmatispora argillosa</name>
    <dbReference type="NCBI Taxonomy" id="2045280"/>
    <lineage>
        <taxon>Bacteria</taxon>
        <taxon>Bacillati</taxon>
        <taxon>Chloroflexota</taxon>
        <taxon>Ktedonobacteria</taxon>
        <taxon>Thermogemmatisporales</taxon>
        <taxon>Thermogemmatisporaceae</taxon>
        <taxon>Thermogemmatispora</taxon>
    </lineage>
</organism>
<reference evidence="2" key="1">
    <citation type="submission" date="2018-12" db="EMBL/GenBank/DDBJ databases">
        <title>Novel natural products biosynthetic potential of the class Ktedonobacteria.</title>
        <authorList>
            <person name="Zheng Y."/>
            <person name="Saitou A."/>
            <person name="Wang C.M."/>
            <person name="Toyoda A."/>
            <person name="Minakuchi Y."/>
            <person name="Sekiguchi Y."/>
            <person name="Ueda K."/>
            <person name="Takano H."/>
            <person name="Sakai Y."/>
            <person name="Yokota A."/>
            <person name="Yabe S."/>
        </authorList>
    </citation>
    <scope>NUCLEOTIDE SEQUENCE</scope>
    <source>
        <strain evidence="2">A3-2</strain>
    </source>
</reference>